<dbReference type="InterPro" id="IPR022171">
    <property type="entry name" value="PPE_C"/>
</dbReference>
<evidence type="ECO:0000313" key="4">
    <source>
        <dbReference type="EMBL" id="KLO39109.1"/>
    </source>
</evidence>
<dbReference type="Pfam" id="PF00823">
    <property type="entry name" value="PPE"/>
    <property type="match status" value="1"/>
</dbReference>
<gene>
    <name evidence="4" type="ORF">ABH38_01805</name>
</gene>
<dbReference type="Gene3D" id="1.20.1260.20">
    <property type="entry name" value="PPE superfamily"/>
    <property type="match status" value="1"/>
</dbReference>
<dbReference type="STRING" id="1202450.B586_17270"/>
<dbReference type="FunFam" id="1.20.1260.20:FF:000001">
    <property type="entry name" value="PPE family protein PPE41"/>
    <property type="match status" value="1"/>
</dbReference>
<dbReference type="AlphaFoldDB" id="A0A0I9UA46"/>
<evidence type="ECO:0000259" key="2">
    <source>
        <dbReference type="Pfam" id="PF00823"/>
    </source>
</evidence>
<evidence type="ECO:0000259" key="3">
    <source>
        <dbReference type="Pfam" id="PF12484"/>
    </source>
</evidence>
<reference evidence="4 5" key="1">
    <citation type="submission" date="2015-05" db="EMBL/GenBank/DDBJ databases">
        <title>Genome sequence of Mycobacterium haemophilum.</title>
        <authorList>
            <person name="Greninger A.L."/>
            <person name="Cunningham G."/>
            <person name="Miller S."/>
        </authorList>
    </citation>
    <scope>NUCLEOTIDE SEQUENCE [LARGE SCALE GENOMIC DNA]</scope>
    <source>
        <strain evidence="5">UC1</strain>
    </source>
</reference>
<dbReference type="PANTHER" id="PTHR46766">
    <property type="entry name" value="GLUTAMINE-RICH PROTEIN 2"/>
    <property type="match status" value="1"/>
</dbReference>
<comment type="caution">
    <text evidence="4">The sequence shown here is derived from an EMBL/GenBank/DDBJ whole genome shotgun (WGS) entry which is preliminary data.</text>
</comment>
<sequence>MDFAALPPEINSARMYVGPGSGPLVAAAAAWEELAAELDSAAAAYVAVTAALTGGPWQGPASISMRSVVSAYAAWMSSTAAQAAQAGVQAKAAAAAFEAAFAMTVPPPVIAANRVLLVSLIATNVLGQNTRAIAATEAHYAEMWAQDVTAMYGYAGVSATAARLIPFTPPPRTASPAGLAGRAAAGSTGTHTQAIMSKGSRVMSVVPQALQRLASPNPLRWTIGELLQLEVDMTTFVAVTSSVVGTCMASISTVAGLIPPSAPALGSAVGGLSSGAGAPWSAAVGAGAGAVSAGLGKAAALGTLSVPPSWAAAAPAMSRDVGLPATLGAVPMAGLAGPAGMTGMPMATGASRGGQSDATPRYGFRPTVMARPMAAG</sequence>
<dbReference type="InterPro" id="IPR000030">
    <property type="entry name" value="PPE_dom"/>
</dbReference>
<keyword evidence="5" id="KW-1185">Reference proteome</keyword>
<dbReference type="InterPro" id="IPR038332">
    <property type="entry name" value="PPE_sf"/>
</dbReference>
<protein>
    <recommendedName>
        <fullName evidence="6">PPE family protein</fullName>
    </recommendedName>
</protein>
<dbReference type="SUPFAM" id="SSF140459">
    <property type="entry name" value="PE/PPE dimer-like"/>
    <property type="match status" value="1"/>
</dbReference>
<feature type="domain" description="PPE" evidence="2">
    <location>
        <begin position="2"/>
        <end position="164"/>
    </location>
</feature>
<dbReference type="EMBL" id="LDPR01000001">
    <property type="protein sequence ID" value="KLO39109.1"/>
    <property type="molecule type" value="Genomic_DNA"/>
</dbReference>
<evidence type="ECO:0000256" key="1">
    <source>
        <dbReference type="ARBA" id="ARBA00010652"/>
    </source>
</evidence>
<comment type="similarity">
    <text evidence="1">Belongs to the mycobacterial PPE family.</text>
</comment>
<dbReference type="OrthoDB" id="4761354at2"/>
<dbReference type="Pfam" id="PF12484">
    <property type="entry name" value="PPE-SVP"/>
    <property type="match status" value="1"/>
</dbReference>
<accession>A0A0I9UA46</accession>
<dbReference type="PANTHER" id="PTHR46766:SF1">
    <property type="entry name" value="GLUTAMINE-RICH PROTEIN 2"/>
    <property type="match status" value="1"/>
</dbReference>
<evidence type="ECO:0008006" key="6">
    <source>
        <dbReference type="Google" id="ProtNLM"/>
    </source>
</evidence>
<dbReference type="PATRIC" id="fig|29311.18.peg.395"/>
<dbReference type="Proteomes" id="UP000036334">
    <property type="component" value="Unassembled WGS sequence"/>
</dbReference>
<organism evidence="4 5">
    <name type="scientific">Mycobacterium haemophilum</name>
    <dbReference type="NCBI Taxonomy" id="29311"/>
    <lineage>
        <taxon>Bacteria</taxon>
        <taxon>Bacillati</taxon>
        <taxon>Actinomycetota</taxon>
        <taxon>Actinomycetes</taxon>
        <taxon>Mycobacteriales</taxon>
        <taxon>Mycobacteriaceae</taxon>
        <taxon>Mycobacterium</taxon>
    </lineage>
</organism>
<feature type="domain" description="PPE family C-terminal" evidence="3">
    <location>
        <begin position="292"/>
        <end position="372"/>
    </location>
</feature>
<proteinExistence type="inferred from homology"/>
<dbReference type="RefSeq" id="WP_047313304.1">
    <property type="nucleotide sequence ID" value="NZ_LDPQ01000001.1"/>
</dbReference>
<dbReference type="GO" id="GO:0052572">
    <property type="term" value="P:response to host immune response"/>
    <property type="evidence" value="ECO:0007669"/>
    <property type="project" value="TreeGrafter"/>
</dbReference>
<name>A0A0I9UA46_9MYCO</name>
<evidence type="ECO:0000313" key="5">
    <source>
        <dbReference type="Proteomes" id="UP000036334"/>
    </source>
</evidence>